<sequence>MSDIEEDTLNKQITETFRNSKPVTINFSSINSDYPQLQGINWGCFQTTSHNRTHLIRSNIYNKRDIRFVQVTGIVYSAEHLQDIQNHNYGQAQQVHLKDHLAYKDLTLIFHI</sequence>
<protein>
    <submittedName>
        <fullName evidence="1">Uncharacterized protein</fullName>
    </submittedName>
</protein>
<evidence type="ECO:0000313" key="1">
    <source>
        <dbReference type="EMBL" id="KAA6382253.1"/>
    </source>
</evidence>
<comment type="caution">
    <text evidence="1">The sequence shown here is derived from an EMBL/GenBank/DDBJ whole genome shotgun (WGS) entry which is preliminary data.</text>
</comment>
<name>A0A5J4VJ26_9EUKA</name>
<reference evidence="1 2" key="1">
    <citation type="submission" date="2019-03" db="EMBL/GenBank/DDBJ databases">
        <title>Single cell metagenomics reveals metabolic interactions within the superorganism composed of flagellate Streblomastix strix and complex community of Bacteroidetes bacteria on its surface.</title>
        <authorList>
            <person name="Treitli S.C."/>
            <person name="Kolisko M."/>
            <person name="Husnik F."/>
            <person name="Keeling P."/>
            <person name="Hampl V."/>
        </authorList>
    </citation>
    <scope>NUCLEOTIDE SEQUENCE [LARGE SCALE GENOMIC DNA]</scope>
    <source>
        <strain evidence="1">ST1C</strain>
    </source>
</reference>
<dbReference type="Proteomes" id="UP000324800">
    <property type="component" value="Unassembled WGS sequence"/>
</dbReference>
<dbReference type="EMBL" id="SNRW01006886">
    <property type="protein sequence ID" value="KAA6382253.1"/>
    <property type="molecule type" value="Genomic_DNA"/>
</dbReference>
<accession>A0A5J4VJ26</accession>
<organism evidence="1 2">
    <name type="scientific">Streblomastix strix</name>
    <dbReference type="NCBI Taxonomy" id="222440"/>
    <lineage>
        <taxon>Eukaryota</taxon>
        <taxon>Metamonada</taxon>
        <taxon>Preaxostyla</taxon>
        <taxon>Oxymonadida</taxon>
        <taxon>Streblomastigidae</taxon>
        <taxon>Streblomastix</taxon>
    </lineage>
</organism>
<evidence type="ECO:0000313" key="2">
    <source>
        <dbReference type="Proteomes" id="UP000324800"/>
    </source>
</evidence>
<dbReference type="AlphaFoldDB" id="A0A5J4VJ26"/>
<proteinExistence type="predicted"/>
<gene>
    <name evidence="1" type="ORF">EZS28_022218</name>
</gene>